<evidence type="ECO:0000313" key="4">
    <source>
        <dbReference type="Proteomes" id="UP000053947"/>
    </source>
</evidence>
<dbReference type="Proteomes" id="UP000053947">
    <property type="component" value="Unassembled WGS sequence"/>
</dbReference>
<dbReference type="EMBL" id="LFDV01000001">
    <property type="protein sequence ID" value="KTB49288.1"/>
    <property type="molecule type" value="Genomic_DNA"/>
</dbReference>
<feature type="domain" description="Membrane iron-sulfur containing protein FtrD-like" evidence="2">
    <location>
        <begin position="67"/>
        <end position="160"/>
    </location>
</feature>
<name>A0A0W0GL73_9CHLR</name>
<dbReference type="STRING" id="1217799.DEALK_02010"/>
<accession>A0A0W0GL73</accession>
<evidence type="ECO:0000256" key="1">
    <source>
        <dbReference type="SAM" id="SignalP"/>
    </source>
</evidence>
<dbReference type="Pfam" id="PF10080">
    <property type="entry name" value="FtrD-like"/>
    <property type="match status" value="1"/>
</dbReference>
<protein>
    <submittedName>
        <fullName evidence="3">Putative membrane protein (DUF2318)</fullName>
    </submittedName>
</protein>
<gene>
    <name evidence="3" type="ORF">DEALK_02010</name>
</gene>
<feature type="signal peptide" evidence="1">
    <location>
        <begin position="1"/>
        <end position="27"/>
    </location>
</feature>
<proteinExistence type="predicted"/>
<evidence type="ECO:0000313" key="3">
    <source>
        <dbReference type="EMBL" id="KTB49288.1"/>
    </source>
</evidence>
<dbReference type="OrthoDB" id="1952410at2"/>
<dbReference type="RefSeq" id="WP_058437865.1">
    <property type="nucleotide sequence ID" value="NZ_KQ758903.1"/>
</dbReference>
<keyword evidence="1" id="KW-0732">Signal</keyword>
<sequence length="174" mass="18668">MFSKFRVKIAALMILALVLIVAGCSSGTSGTTTTQTGAAAVGGRIKATWITPKVVLDTVSVPAQVINQDTIVHFWVTIPEGQMPFMAYKLDNKQYVRANLCVPCRSYNYSLVGDVLQCDTCGTRFNAKTGDGIDGACVNYPKALVPYTNQGGDLAMTVADAKTSYFNTLEPGWP</sequence>
<dbReference type="AlphaFoldDB" id="A0A0W0GL73"/>
<dbReference type="PROSITE" id="PS51257">
    <property type="entry name" value="PROKAR_LIPOPROTEIN"/>
    <property type="match status" value="1"/>
</dbReference>
<dbReference type="InterPro" id="IPR018758">
    <property type="entry name" value="FtrD-like"/>
</dbReference>
<organism evidence="3 4">
    <name type="scientific">Dehalogenimonas alkenigignens</name>
    <dbReference type="NCBI Taxonomy" id="1217799"/>
    <lineage>
        <taxon>Bacteria</taxon>
        <taxon>Bacillati</taxon>
        <taxon>Chloroflexota</taxon>
        <taxon>Dehalococcoidia</taxon>
        <taxon>Dehalococcoidales</taxon>
        <taxon>Dehalococcoidaceae</taxon>
        <taxon>Dehalogenimonas</taxon>
    </lineage>
</organism>
<comment type="caution">
    <text evidence="3">The sequence shown here is derived from an EMBL/GenBank/DDBJ whole genome shotgun (WGS) entry which is preliminary data.</text>
</comment>
<keyword evidence="4" id="KW-1185">Reference proteome</keyword>
<evidence type="ECO:0000259" key="2">
    <source>
        <dbReference type="Pfam" id="PF10080"/>
    </source>
</evidence>
<reference evidence="3 4" key="1">
    <citation type="submission" date="2015-06" db="EMBL/GenBank/DDBJ databases">
        <title>Genome sequence of the organohalide-respiring Dehalogenimonas alkenigignens type strain (IP3-3T).</title>
        <authorList>
            <person name="Key T.A."/>
            <person name="Richmond D.P."/>
            <person name="Bowman K.S."/>
            <person name="Cho Y.-J."/>
            <person name="Chun J."/>
            <person name="da Costa M.S."/>
            <person name="Rainey F.A."/>
            <person name="Moe W.M."/>
        </authorList>
    </citation>
    <scope>NUCLEOTIDE SEQUENCE [LARGE SCALE GENOMIC DNA]</scope>
    <source>
        <strain evidence="3 4">IP3-3</strain>
    </source>
</reference>
<feature type="chain" id="PRO_5006902706" evidence="1">
    <location>
        <begin position="28"/>
        <end position="174"/>
    </location>
</feature>